<dbReference type="Gene3D" id="3.10.129.10">
    <property type="entry name" value="Hotdog Thioesterase"/>
    <property type="match status" value="1"/>
</dbReference>
<keyword evidence="3" id="KW-1185">Reference proteome</keyword>
<dbReference type="GO" id="GO:0003857">
    <property type="term" value="F:(3S)-3-hydroxyacyl-CoA dehydrogenase (NAD+) activity"/>
    <property type="evidence" value="ECO:0007669"/>
    <property type="project" value="TreeGrafter"/>
</dbReference>
<protein>
    <submittedName>
        <fullName evidence="2">Enoyl- hydratase 2</fullName>
    </submittedName>
</protein>
<evidence type="ECO:0000313" key="3">
    <source>
        <dbReference type="Proteomes" id="UP000554235"/>
    </source>
</evidence>
<dbReference type="GO" id="GO:0044594">
    <property type="term" value="F:17-beta-hydroxysteroid dehydrogenase (NAD+) activity"/>
    <property type="evidence" value="ECO:0007669"/>
    <property type="project" value="TreeGrafter"/>
</dbReference>
<dbReference type="GO" id="GO:0004300">
    <property type="term" value="F:enoyl-CoA hydratase activity"/>
    <property type="evidence" value="ECO:0007669"/>
    <property type="project" value="TreeGrafter"/>
</dbReference>
<comment type="caution">
    <text evidence="2">The sequence shown here is derived from an EMBL/GenBank/DDBJ whole genome shotgun (WGS) entry which is preliminary data.</text>
</comment>
<gene>
    <name evidence="2" type="ORF">FALBO_17401</name>
</gene>
<feature type="domain" description="Peroxisomal multifunctional enzyme type 2-like N-terminal" evidence="1">
    <location>
        <begin position="19"/>
        <end position="103"/>
    </location>
</feature>
<dbReference type="Proteomes" id="UP000554235">
    <property type="component" value="Unassembled WGS sequence"/>
</dbReference>
<dbReference type="AlphaFoldDB" id="A0A8H4JRZ6"/>
<sequence>MSDQMIGSQSPAKKVSWLKRDVLLFNVSIGCTEPQFLYERHKDFAAFPTYPLALVFKQSNQEVIDFYSAQDSPVLPGGLRLDTKHLVDGQRAIEVLKPLPVTSEGRDFEFRSKVL</sequence>
<dbReference type="GO" id="GO:0006635">
    <property type="term" value="P:fatty acid beta-oxidation"/>
    <property type="evidence" value="ECO:0007669"/>
    <property type="project" value="TreeGrafter"/>
</dbReference>
<evidence type="ECO:0000259" key="1">
    <source>
        <dbReference type="Pfam" id="PF22622"/>
    </source>
</evidence>
<dbReference type="Pfam" id="PF22622">
    <property type="entry name" value="MFE-2_hydrat-2_N"/>
    <property type="match status" value="1"/>
</dbReference>
<proteinExistence type="predicted"/>
<evidence type="ECO:0000313" key="2">
    <source>
        <dbReference type="EMBL" id="KAF4437920.1"/>
    </source>
</evidence>
<dbReference type="EMBL" id="JAADYS010004011">
    <property type="protein sequence ID" value="KAF4437920.1"/>
    <property type="molecule type" value="Genomic_DNA"/>
</dbReference>
<feature type="non-terminal residue" evidence="2">
    <location>
        <position position="1"/>
    </location>
</feature>
<organism evidence="2 3">
    <name type="scientific">Fusarium albosuccineum</name>
    <dbReference type="NCBI Taxonomy" id="1237068"/>
    <lineage>
        <taxon>Eukaryota</taxon>
        <taxon>Fungi</taxon>
        <taxon>Dikarya</taxon>
        <taxon>Ascomycota</taxon>
        <taxon>Pezizomycotina</taxon>
        <taxon>Sordariomycetes</taxon>
        <taxon>Hypocreomycetidae</taxon>
        <taxon>Hypocreales</taxon>
        <taxon>Nectriaceae</taxon>
        <taxon>Fusarium</taxon>
        <taxon>Fusarium decemcellulare species complex</taxon>
    </lineage>
</organism>
<name>A0A8H4JRZ6_9HYPO</name>
<dbReference type="PANTHER" id="PTHR13078:SF57">
    <property type="entry name" value="DEHYDRATASE, PUTATIVE (AFU_ORTHOLOGUE AFUA_5G00640)-RELATED"/>
    <property type="match status" value="1"/>
</dbReference>
<dbReference type="OrthoDB" id="60204at2759"/>
<dbReference type="SUPFAM" id="SSF54637">
    <property type="entry name" value="Thioesterase/thiol ester dehydrase-isomerase"/>
    <property type="match status" value="1"/>
</dbReference>
<dbReference type="InterPro" id="IPR054357">
    <property type="entry name" value="MFE-2_N"/>
</dbReference>
<accession>A0A8H4JRZ6</accession>
<dbReference type="GO" id="GO:0005777">
    <property type="term" value="C:peroxisome"/>
    <property type="evidence" value="ECO:0007669"/>
    <property type="project" value="TreeGrafter"/>
</dbReference>
<dbReference type="PANTHER" id="PTHR13078">
    <property type="entry name" value="PEROXISOMAL MULTIFUNCTIONAL ENZYME TYPE 2-RELATED"/>
    <property type="match status" value="1"/>
</dbReference>
<dbReference type="InterPro" id="IPR029069">
    <property type="entry name" value="HotDog_dom_sf"/>
</dbReference>
<reference evidence="2 3" key="1">
    <citation type="submission" date="2020-01" db="EMBL/GenBank/DDBJ databases">
        <title>Identification and distribution of gene clusters putatively required for synthesis of sphingolipid metabolism inhibitors in phylogenetically diverse species of the filamentous fungus Fusarium.</title>
        <authorList>
            <person name="Kim H.-S."/>
            <person name="Busman M."/>
            <person name="Brown D.W."/>
            <person name="Divon H."/>
            <person name="Uhlig S."/>
            <person name="Proctor R.H."/>
        </authorList>
    </citation>
    <scope>NUCLEOTIDE SEQUENCE [LARGE SCALE GENOMIC DNA]</scope>
    <source>
        <strain evidence="2 3">NRRL 20459</strain>
    </source>
</reference>